<reference evidence="3" key="3">
    <citation type="journal article" date="2017" name="Nature">
        <title>Genome sequence of the progenitor of the wheat D genome Aegilops tauschii.</title>
        <authorList>
            <person name="Luo M.C."/>
            <person name="Gu Y.Q."/>
            <person name="Puiu D."/>
            <person name="Wang H."/>
            <person name="Twardziok S.O."/>
            <person name="Deal K.R."/>
            <person name="Huo N."/>
            <person name="Zhu T."/>
            <person name="Wang L."/>
            <person name="Wang Y."/>
            <person name="McGuire P.E."/>
            <person name="Liu S."/>
            <person name="Long H."/>
            <person name="Ramasamy R.K."/>
            <person name="Rodriguez J.C."/>
            <person name="Van S.L."/>
            <person name="Yuan L."/>
            <person name="Wang Z."/>
            <person name="Xia Z."/>
            <person name="Xiao L."/>
            <person name="Anderson O.D."/>
            <person name="Ouyang S."/>
            <person name="Liang Y."/>
            <person name="Zimin A.V."/>
            <person name="Pertea G."/>
            <person name="Qi P."/>
            <person name="Bennetzen J.L."/>
            <person name="Dai X."/>
            <person name="Dawson M.W."/>
            <person name="Muller H.G."/>
            <person name="Kugler K."/>
            <person name="Rivarola-Duarte L."/>
            <person name="Spannagl M."/>
            <person name="Mayer K.F.X."/>
            <person name="Lu F.H."/>
            <person name="Bevan M.W."/>
            <person name="Leroy P."/>
            <person name="Li P."/>
            <person name="You F.M."/>
            <person name="Sun Q."/>
            <person name="Liu Z."/>
            <person name="Lyons E."/>
            <person name="Wicker T."/>
            <person name="Salzberg S.L."/>
            <person name="Devos K.M."/>
            <person name="Dvorak J."/>
        </authorList>
    </citation>
    <scope>NUCLEOTIDE SEQUENCE [LARGE SCALE GENOMIC DNA]</scope>
    <source>
        <strain evidence="3">cv. AL8/78</strain>
    </source>
</reference>
<dbReference type="STRING" id="200361.A0A453HK98"/>
<dbReference type="Pfam" id="PF00646">
    <property type="entry name" value="F-box"/>
    <property type="match status" value="1"/>
</dbReference>
<organism evidence="3 4">
    <name type="scientific">Aegilops tauschii subsp. strangulata</name>
    <name type="common">Goatgrass</name>
    <dbReference type="NCBI Taxonomy" id="200361"/>
    <lineage>
        <taxon>Eukaryota</taxon>
        <taxon>Viridiplantae</taxon>
        <taxon>Streptophyta</taxon>
        <taxon>Embryophyta</taxon>
        <taxon>Tracheophyta</taxon>
        <taxon>Spermatophyta</taxon>
        <taxon>Magnoliopsida</taxon>
        <taxon>Liliopsida</taxon>
        <taxon>Poales</taxon>
        <taxon>Poaceae</taxon>
        <taxon>BOP clade</taxon>
        <taxon>Pooideae</taxon>
        <taxon>Triticodae</taxon>
        <taxon>Triticeae</taxon>
        <taxon>Triticinae</taxon>
        <taxon>Aegilops</taxon>
    </lineage>
</organism>
<sequence>HSRSWKHLDLRIYAAQSSVQGLLASRRCPDADGSPGRKLGFKIWRRQLARVPRNSTPTPTPQDLQVNDQRAHNFHSEAAVDAPKGPCLIFVGFCFSAARAGAPQLFGVMPKEQATASRRRKAAPEARGSEGIDALPGEVLQHVLSFLPVAEAVQTCVLARGWRDLWKSMPVLRITCEGRILNRRGVRRLNKFVNHLLLLRDRSAPLHACEIELSTFHSQDEPQVNLWTRHALLCQARVLSVHLSRDNNSFELLEDLPLVSPHLTRLELCNVVLNDSILNFSSCPALEELWMRGCYIQADMIMSLSLKRLTILDCIFYPNERTRISVPSLVALELIECWGRTPLLESMPSLVTGSIKLADCDDCCGKEAGGSCVDDTCENCGSNGDGSGDCVLLSGLSDAKSLELIAEPCAFILKRDLMWCPTFSKLKTLLLNDWCMKANLGALMCFLQHTPVLEKLTIQLCQAPSSWMGTEGSYNLTGQPFASSKLKVLEIKCEKIDERVHRILTFLSTYSIHVEQINIQQSIGSSEEPKDFPQEPRAGPSQARTPRVLPSQNAQLRSMAEQIVVRQEQIEVEQQQILAHLGQIQVEQQQILAHQEEIQVEQQQIIAGQQQQRHLLTRILAWLQEHSARKTPPAAPCAAGSAHTAGLE</sequence>
<dbReference type="Gene3D" id="3.80.10.10">
    <property type="entry name" value="Ribonuclease Inhibitor"/>
    <property type="match status" value="1"/>
</dbReference>
<dbReference type="SUPFAM" id="SSF81383">
    <property type="entry name" value="F-box domain"/>
    <property type="match status" value="1"/>
</dbReference>
<keyword evidence="4" id="KW-1185">Reference proteome</keyword>
<evidence type="ECO:0000313" key="4">
    <source>
        <dbReference type="Proteomes" id="UP000015105"/>
    </source>
</evidence>
<dbReference type="Proteomes" id="UP000015105">
    <property type="component" value="Chromosome 4D"/>
</dbReference>
<reference evidence="3" key="5">
    <citation type="journal article" date="2021" name="G3 (Bethesda)">
        <title>Aegilops tauschii genome assembly Aet v5.0 features greater sequence contiguity and improved annotation.</title>
        <authorList>
            <person name="Wang L."/>
            <person name="Zhu T."/>
            <person name="Rodriguez J.C."/>
            <person name="Deal K.R."/>
            <person name="Dubcovsky J."/>
            <person name="McGuire P.E."/>
            <person name="Lux T."/>
            <person name="Spannagl M."/>
            <person name="Mayer K.F.X."/>
            <person name="Baldrich P."/>
            <person name="Meyers B.C."/>
            <person name="Huo N."/>
            <person name="Gu Y.Q."/>
            <person name="Zhou H."/>
            <person name="Devos K.M."/>
            <person name="Bennetzen J.L."/>
            <person name="Unver T."/>
            <person name="Budak H."/>
            <person name="Gulick P.J."/>
            <person name="Galiba G."/>
            <person name="Kalapos B."/>
            <person name="Nelson D.R."/>
            <person name="Li P."/>
            <person name="You F.M."/>
            <person name="Luo M.C."/>
            <person name="Dvorak J."/>
        </authorList>
    </citation>
    <scope>NUCLEOTIDE SEQUENCE [LARGE SCALE GENOMIC DNA]</scope>
    <source>
        <strain evidence="3">cv. AL8/78</strain>
    </source>
</reference>
<reference evidence="4" key="2">
    <citation type="journal article" date="2017" name="Nat. Plants">
        <title>The Aegilops tauschii genome reveals multiple impacts of transposons.</title>
        <authorList>
            <person name="Zhao G."/>
            <person name="Zou C."/>
            <person name="Li K."/>
            <person name="Wang K."/>
            <person name="Li T."/>
            <person name="Gao L."/>
            <person name="Zhang X."/>
            <person name="Wang H."/>
            <person name="Yang Z."/>
            <person name="Liu X."/>
            <person name="Jiang W."/>
            <person name="Mao L."/>
            <person name="Kong X."/>
            <person name="Jiao Y."/>
            <person name="Jia J."/>
        </authorList>
    </citation>
    <scope>NUCLEOTIDE SEQUENCE [LARGE SCALE GENOMIC DNA]</scope>
    <source>
        <strain evidence="4">cv. AL8/78</strain>
    </source>
</reference>
<dbReference type="Gene3D" id="1.20.1280.50">
    <property type="match status" value="1"/>
</dbReference>
<dbReference type="EnsemblPlants" id="AET4Gv20213800.5">
    <property type="protein sequence ID" value="AET4Gv20213800.5"/>
    <property type="gene ID" value="AET4Gv20213800"/>
</dbReference>
<accession>A0A453HK98</accession>
<name>A0A453HK98_AEGTS</name>
<evidence type="ECO:0000259" key="2">
    <source>
        <dbReference type="Pfam" id="PF00646"/>
    </source>
</evidence>
<dbReference type="PANTHER" id="PTHR34223">
    <property type="entry name" value="OS11G0201299 PROTEIN"/>
    <property type="match status" value="1"/>
</dbReference>
<feature type="region of interest" description="Disordered" evidence="1">
    <location>
        <begin position="629"/>
        <end position="648"/>
    </location>
</feature>
<dbReference type="InterPro" id="IPR032675">
    <property type="entry name" value="LRR_dom_sf"/>
</dbReference>
<dbReference type="AlphaFoldDB" id="A0A453HK98"/>
<dbReference type="SUPFAM" id="SSF52047">
    <property type="entry name" value="RNI-like"/>
    <property type="match status" value="1"/>
</dbReference>
<protein>
    <recommendedName>
        <fullName evidence="2">F-box domain-containing protein</fullName>
    </recommendedName>
</protein>
<evidence type="ECO:0000313" key="3">
    <source>
        <dbReference type="EnsemblPlants" id="AET4Gv20213800.5"/>
    </source>
</evidence>
<feature type="region of interest" description="Disordered" evidence="1">
    <location>
        <begin position="523"/>
        <end position="547"/>
    </location>
</feature>
<feature type="domain" description="F-box" evidence="2">
    <location>
        <begin position="133"/>
        <end position="172"/>
    </location>
</feature>
<dbReference type="Gramene" id="AET4Gv20213800.5">
    <property type="protein sequence ID" value="AET4Gv20213800.5"/>
    <property type="gene ID" value="AET4Gv20213800"/>
</dbReference>
<proteinExistence type="predicted"/>
<reference evidence="4" key="1">
    <citation type="journal article" date="2014" name="Science">
        <title>Ancient hybridizations among the ancestral genomes of bread wheat.</title>
        <authorList>
            <consortium name="International Wheat Genome Sequencing Consortium,"/>
            <person name="Marcussen T."/>
            <person name="Sandve S.R."/>
            <person name="Heier L."/>
            <person name="Spannagl M."/>
            <person name="Pfeifer M."/>
            <person name="Jakobsen K.S."/>
            <person name="Wulff B.B."/>
            <person name="Steuernagel B."/>
            <person name="Mayer K.F."/>
            <person name="Olsen O.A."/>
        </authorList>
    </citation>
    <scope>NUCLEOTIDE SEQUENCE [LARGE SCALE GENOMIC DNA]</scope>
    <source>
        <strain evidence="4">cv. AL8/78</strain>
    </source>
</reference>
<dbReference type="InterPro" id="IPR001810">
    <property type="entry name" value="F-box_dom"/>
</dbReference>
<reference evidence="3" key="4">
    <citation type="submission" date="2019-03" db="UniProtKB">
        <authorList>
            <consortium name="EnsemblPlants"/>
        </authorList>
    </citation>
    <scope>IDENTIFICATION</scope>
</reference>
<dbReference type="InterPro" id="IPR036047">
    <property type="entry name" value="F-box-like_dom_sf"/>
</dbReference>
<dbReference type="InterPro" id="IPR053197">
    <property type="entry name" value="F-box_SCFL_complex_component"/>
</dbReference>
<evidence type="ECO:0000256" key="1">
    <source>
        <dbReference type="SAM" id="MobiDB-lite"/>
    </source>
</evidence>
<dbReference type="PANTHER" id="PTHR34223:SF88">
    <property type="entry name" value="OS11G0200950 PROTEIN"/>
    <property type="match status" value="1"/>
</dbReference>